<feature type="domain" description="Peptidase C39" evidence="11">
    <location>
        <begin position="4"/>
        <end position="130"/>
    </location>
</feature>
<dbReference type="Pfam" id="PF00005">
    <property type="entry name" value="ABC_tran"/>
    <property type="match status" value="1"/>
</dbReference>
<dbReference type="GO" id="GO:0006508">
    <property type="term" value="P:proteolysis"/>
    <property type="evidence" value="ECO:0007669"/>
    <property type="project" value="InterPro"/>
</dbReference>
<evidence type="ECO:0000313" key="12">
    <source>
        <dbReference type="EMBL" id="QCZ36647.1"/>
    </source>
</evidence>
<dbReference type="Gene3D" id="3.90.70.10">
    <property type="entry name" value="Cysteine proteinases"/>
    <property type="match status" value="1"/>
</dbReference>
<keyword evidence="7 9" id="KW-1133">Transmembrane helix</keyword>
<comment type="similarity">
    <text evidence="2">Belongs to the ABC transporter superfamily.</text>
</comment>
<dbReference type="GO" id="GO:0005886">
    <property type="term" value="C:plasma membrane"/>
    <property type="evidence" value="ECO:0007669"/>
    <property type="project" value="UniProtKB-SubCell"/>
</dbReference>
<dbReference type="Gene3D" id="1.20.1560.10">
    <property type="entry name" value="ABC transporter type 1, transmembrane domain"/>
    <property type="match status" value="1"/>
</dbReference>
<feature type="domain" description="ABC transmembrane type-1" evidence="10">
    <location>
        <begin position="156"/>
        <end position="437"/>
    </location>
</feature>
<dbReference type="PANTHER" id="PTHR43158:SF2">
    <property type="entry name" value="SKFA PEPTIDE EXPORT ATP-BINDING PROTEIN SKFE"/>
    <property type="match status" value="1"/>
</dbReference>
<evidence type="ECO:0000313" key="13">
    <source>
        <dbReference type="Proteomes" id="UP000305457"/>
    </source>
</evidence>
<dbReference type="Proteomes" id="UP000305457">
    <property type="component" value="Chromosome"/>
</dbReference>
<keyword evidence="4" id="KW-0547">Nucleotide-binding</keyword>
<evidence type="ECO:0000256" key="6">
    <source>
        <dbReference type="ARBA" id="ARBA00022840"/>
    </source>
</evidence>
<dbReference type="NCBIfam" id="NF045998">
    <property type="entry name" value="cleave_ABC_plasm"/>
    <property type="match status" value="1"/>
</dbReference>
<evidence type="ECO:0000259" key="10">
    <source>
        <dbReference type="PROSITE" id="PS50929"/>
    </source>
</evidence>
<feature type="transmembrane region" description="Helical" evidence="9">
    <location>
        <begin position="381"/>
        <end position="402"/>
    </location>
</feature>
<dbReference type="RefSeq" id="WP_139592130.1">
    <property type="nucleotide sequence ID" value="NZ_CP040825.1"/>
</dbReference>
<organism evidence="12 13">
    <name type="scientific">Mycoplasma nasistruthionis</name>
    <dbReference type="NCBI Taxonomy" id="353852"/>
    <lineage>
        <taxon>Bacteria</taxon>
        <taxon>Bacillati</taxon>
        <taxon>Mycoplasmatota</taxon>
        <taxon>Mollicutes</taxon>
        <taxon>Mycoplasmataceae</taxon>
        <taxon>Mycoplasma</taxon>
    </lineage>
</organism>
<reference evidence="12 13" key="1">
    <citation type="submission" date="2019-06" db="EMBL/GenBank/DDBJ databases">
        <title>Mycoplasma sp. 2F1A isolated from ostrich.</title>
        <authorList>
            <person name="Spergser J."/>
        </authorList>
    </citation>
    <scope>NUCLEOTIDE SEQUENCE [LARGE SCALE GENOMIC DNA]</scope>
    <source>
        <strain evidence="12 13">2F1A</strain>
    </source>
</reference>
<dbReference type="GO" id="GO:0005524">
    <property type="term" value="F:ATP binding"/>
    <property type="evidence" value="ECO:0007669"/>
    <property type="project" value="UniProtKB-KW"/>
</dbReference>
<feature type="transmembrane region" description="Helical" evidence="9">
    <location>
        <begin position="263"/>
        <end position="286"/>
    </location>
</feature>
<evidence type="ECO:0000256" key="9">
    <source>
        <dbReference type="SAM" id="Phobius"/>
    </source>
</evidence>
<dbReference type="PROSITE" id="PS50929">
    <property type="entry name" value="ABC_TM1F"/>
    <property type="match status" value="1"/>
</dbReference>
<evidence type="ECO:0000256" key="1">
    <source>
        <dbReference type="ARBA" id="ARBA00004651"/>
    </source>
</evidence>
<dbReference type="InterPro" id="IPR027417">
    <property type="entry name" value="P-loop_NTPase"/>
</dbReference>
<evidence type="ECO:0000256" key="4">
    <source>
        <dbReference type="ARBA" id="ARBA00022741"/>
    </source>
</evidence>
<dbReference type="InterPro" id="IPR003439">
    <property type="entry name" value="ABC_transporter-like_ATP-bd"/>
</dbReference>
<dbReference type="SUPFAM" id="SSF52540">
    <property type="entry name" value="P-loop containing nucleoside triphosphate hydrolases"/>
    <property type="match status" value="1"/>
</dbReference>
<feature type="transmembrane region" description="Helical" evidence="9">
    <location>
        <begin position="156"/>
        <end position="176"/>
    </location>
</feature>
<accession>A0A5B7XVD8</accession>
<dbReference type="EMBL" id="CP040825">
    <property type="protein sequence ID" value="QCZ36647.1"/>
    <property type="molecule type" value="Genomic_DNA"/>
</dbReference>
<evidence type="ECO:0000256" key="7">
    <source>
        <dbReference type="ARBA" id="ARBA00022989"/>
    </source>
</evidence>
<evidence type="ECO:0000256" key="8">
    <source>
        <dbReference type="ARBA" id="ARBA00023136"/>
    </source>
</evidence>
<keyword evidence="6 12" id="KW-0067">ATP-binding</keyword>
<feature type="transmembrane region" description="Helical" evidence="9">
    <location>
        <begin position="292"/>
        <end position="311"/>
    </location>
</feature>
<evidence type="ECO:0000256" key="5">
    <source>
        <dbReference type="ARBA" id="ARBA00022807"/>
    </source>
</evidence>
<dbReference type="KEGG" id="mnh:FG904_01265"/>
<dbReference type="Gene3D" id="3.40.50.300">
    <property type="entry name" value="P-loop containing nucleotide triphosphate hydrolases"/>
    <property type="match status" value="1"/>
</dbReference>
<dbReference type="AlphaFoldDB" id="A0A5B7XVD8"/>
<dbReference type="SUPFAM" id="SSF90123">
    <property type="entry name" value="ABC transporter transmembrane region"/>
    <property type="match status" value="1"/>
</dbReference>
<gene>
    <name evidence="12" type="ORF">FG904_01265</name>
</gene>
<dbReference type="Pfam" id="PF03412">
    <property type="entry name" value="Peptidase_C39"/>
    <property type="match status" value="1"/>
</dbReference>
<dbReference type="InterPro" id="IPR011527">
    <property type="entry name" value="ABC1_TM_dom"/>
</dbReference>
<dbReference type="InterPro" id="IPR036640">
    <property type="entry name" value="ABC1_TM_sf"/>
</dbReference>
<dbReference type="PANTHER" id="PTHR43158">
    <property type="entry name" value="SKFA PEPTIDE EXPORT ATP-BINDING PROTEIN SKFE"/>
    <property type="match status" value="1"/>
</dbReference>
<keyword evidence="3 9" id="KW-0812">Transmembrane</keyword>
<dbReference type="GO" id="GO:0008234">
    <property type="term" value="F:cysteine-type peptidase activity"/>
    <property type="evidence" value="ECO:0007669"/>
    <property type="project" value="UniProtKB-KW"/>
</dbReference>
<protein>
    <submittedName>
        <fullName evidence="12">ATP-binding cassette domain-containing protein</fullName>
    </submittedName>
</protein>
<dbReference type="OrthoDB" id="403954at2"/>
<dbReference type="GO" id="GO:0140359">
    <property type="term" value="F:ABC-type transporter activity"/>
    <property type="evidence" value="ECO:0007669"/>
    <property type="project" value="InterPro"/>
</dbReference>
<keyword evidence="5" id="KW-0788">Thiol protease</keyword>
<dbReference type="InterPro" id="IPR005074">
    <property type="entry name" value="Peptidase_C39"/>
</dbReference>
<comment type="subcellular location">
    <subcellularLocation>
        <location evidence="1">Cell membrane</location>
        <topology evidence="1">Multi-pass membrane protein</topology>
    </subcellularLocation>
</comment>
<keyword evidence="8 9" id="KW-0472">Membrane</keyword>
<name>A0A5B7XVD8_9MOLU</name>
<keyword evidence="5" id="KW-0645">Protease</keyword>
<keyword evidence="5" id="KW-0378">Hydrolase</keyword>
<proteinExistence type="inferred from homology"/>
<evidence type="ECO:0000256" key="3">
    <source>
        <dbReference type="ARBA" id="ARBA00022692"/>
    </source>
</evidence>
<feature type="transmembrane region" description="Helical" evidence="9">
    <location>
        <begin position="188"/>
        <end position="213"/>
    </location>
</feature>
<sequence>MEKQIDSRDCSLHVLSYFYKYLKFKEIDLNDLKLSTKYYQEGININDYQKLCNDLGLDIEIYNCDIITLQKLDKDQFPVAGIINNGQNMHMIVIEKYSYKGIKVYDPTLGTKWYKPEEFNNIFKNVVIEFNKSNIVSIPENVKTNKINWSFSKYSLFYLLMLLFEATLLFLIPYFNKIMLDKVIPNKLYNHLIYLFIIFIAINLFSLLIKLLFKKVLEKIIMYKTQKYLHTFVTSLKINNQKQIANLSSLECKNRLYAITNIAHFEVTFIADVFSSILTFILALILLWNINLILMLTVGIYSLINLLIGAFSKSWYNNYYPIILNNQLSNDQHFNNYYSYIQNIHCKSLEQKLFVEFWTSLKSLNNKSIKFKYVSINLESVSYFLDTFFPMIVLVLGCIQIWNQKLNTIDLIFFLTGVSLFTRPVKMIIPLINSYTELKKSLLMLNYFNFDKNKVKNTALINSPIKHVKLTSVLYSYTSNLNQRALSINNFIIDSNIRLIGANGSGKTTLCGILSGSKHYDDGAYYVNEQKINPFYDLKYQQQTIYLGSKMDLNIALNQYLEIETINQFANLLSSPNLLKVAKRLNLYLNDDLNINNLSSGQKQFIQILKVLIHDYSFVILDEAFEQLDTETFELLKQELLTKLQKSLVVEISHNGRYLYPDSKVVNVQDINKIV</sequence>
<evidence type="ECO:0000259" key="11">
    <source>
        <dbReference type="PROSITE" id="PS50990"/>
    </source>
</evidence>
<evidence type="ECO:0000256" key="2">
    <source>
        <dbReference type="ARBA" id="ARBA00005417"/>
    </source>
</evidence>
<dbReference type="PROSITE" id="PS50990">
    <property type="entry name" value="PEPTIDASE_C39"/>
    <property type="match status" value="1"/>
</dbReference>
<dbReference type="GO" id="GO:0016887">
    <property type="term" value="F:ATP hydrolysis activity"/>
    <property type="evidence" value="ECO:0007669"/>
    <property type="project" value="InterPro"/>
</dbReference>